<sequence length="414" mass="48184">MQLLYFNFYKILMKYHFYNIIFILHFLTGYTQSPSGYWDNQRGTTKEINLSAGEKLVVKTQDLPVGTTEIAYRITLLDENQKMVSDLASVLKAIPDPYFIGKGTGSAISLVSSISGVDKCTYAIFIDESSSLDFIQTESIQKACLYQKNPVSKDGKLISLKSTCLNENTKNLWFTFKSQNWLMSEKIILEVIPWVDYTASRGWNKNNKEIILENIKKNALSKNLKTDLFHNIAFCLLNKIMDKYRFQDFLNLSKQEQSFFIEQNDPACFKQANCMSLYNELICQQAENLFKNKKEEEAINWVQNRLIATEYANALDYNFLAEMYMNTNQFEKSLQTLLLGEAKDKSELKIKLNLAHVYMFLDEISKSKEIHKKYKSQNISAKQTWQNKAINDLEKFKKSSLPQENLDKIWRLYN</sequence>
<evidence type="ECO:0000313" key="1">
    <source>
        <dbReference type="EMBL" id="SPE78504.1"/>
    </source>
</evidence>
<reference evidence="1 2" key="1">
    <citation type="submission" date="2018-02" db="EMBL/GenBank/DDBJ databases">
        <authorList>
            <person name="Cohen D.B."/>
            <person name="Kent A.D."/>
        </authorList>
    </citation>
    <scope>NUCLEOTIDE SEQUENCE [LARGE SCALE GENOMIC DNA]</scope>
    <source>
        <strain evidence="1">CIP109753</strain>
    </source>
</reference>
<dbReference type="SUPFAM" id="SSF48452">
    <property type="entry name" value="TPR-like"/>
    <property type="match status" value="1"/>
</dbReference>
<name>A0A2N9PDT5_9FLAO</name>
<protein>
    <recommendedName>
        <fullName evidence="3">Tetratricopeptide repeat protein</fullName>
    </recommendedName>
</protein>
<dbReference type="InterPro" id="IPR011990">
    <property type="entry name" value="TPR-like_helical_dom_sf"/>
</dbReference>
<dbReference type="Proteomes" id="UP000238180">
    <property type="component" value="Unassembled WGS sequence"/>
</dbReference>
<evidence type="ECO:0000313" key="2">
    <source>
        <dbReference type="Proteomes" id="UP000238180"/>
    </source>
</evidence>
<dbReference type="EMBL" id="OLKH01000144">
    <property type="protein sequence ID" value="SPE78504.1"/>
    <property type="molecule type" value="Genomic_DNA"/>
</dbReference>
<dbReference type="Gene3D" id="1.25.40.10">
    <property type="entry name" value="Tetratricopeptide repeat domain"/>
    <property type="match status" value="1"/>
</dbReference>
<proteinExistence type="predicted"/>
<evidence type="ECO:0008006" key="3">
    <source>
        <dbReference type="Google" id="ProtNLM"/>
    </source>
</evidence>
<accession>A0A2N9PDT5</accession>
<organism evidence="1 2">
    <name type="scientific">Flavobacterium columnare</name>
    <dbReference type="NCBI Taxonomy" id="996"/>
    <lineage>
        <taxon>Bacteria</taxon>
        <taxon>Pseudomonadati</taxon>
        <taxon>Bacteroidota</taxon>
        <taxon>Flavobacteriia</taxon>
        <taxon>Flavobacteriales</taxon>
        <taxon>Flavobacteriaceae</taxon>
        <taxon>Flavobacterium</taxon>
    </lineage>
</organism>
<dbReference type="AlphaFoldDB" id="A0A2N9PDT5"/>
<gene>
    <name evidence="1" type="ORF">FLACOL_02520</name>
</gene>